<accession>A0A9E8MUD1</accession>
<dbReference type="KEGG" id="lnu:N7U66_17715"/>
<evidence type="ECO:0000313" key="2">
    <source>
        <dbReference type="Proteomes" id="UP001164705"/>
    </source>
</evidence>
<dbReference type="Proteomes" id="UP001164705">
    <property type="component" value="Chromosome"/>
</dbReference>
<keyword evidence="2" id="KW-1185">Reference proteome</keyword>
<evidence type="ECO:0000313" key="1">
    <source>
        <dbReference type="EMBL" id="WAC01717.1"/>
    </source>
</evidence>
<dbReference type="RefSeq" id="WP_267676315.1">
    <property type="nucleotide sequence ID" value="NZ_CP113088.1"/>
</dbReference>
<reference evidence="1" key="1">
    <citation type="submission" date="2022-11" db="EMBL/GenBank/DDBJ databases">
        <title>Lacinutrix neustonica HL-RS19T sp. nov., isolated from the surface microlayer sample of brackish Lake Shihwa.</title>
        <authorList>
            <person name="Choi J.Y."/>
            <person name="Hwang C.Y."/>
        </authorList>
    </citation>
    <scope>NUCLEOTIDE SEQUENCE</scope>
    <source>
        <strain evidence="1">HL-RS19</strain>
    </source>
</reference>
<dbReference type="EMBL" id="CP113088">
    <property type="protein sequence ID" value="WAC01717.1"/>
    <property type="molecule type" value="Genomic_DNA"/>
</dbReference>
<name>A0A9E8MUD1_9FLAO</name>
<organism evidence="1 2">
    <name type="scientific">Lacinutrix neustonica</name>
    <dbReference type="NCBI Taxonomy" id="2980107"/>
    <lineage>
        <taxon>Bacteria</taxon>
        <taxon>Pseudomonadati</taxon>
        <taxon>Bacteroidota</taxon>
        <taxon>Flavobacteriia</taxon>
        <taxon>Flavobacteriales</taxon>
        <taxon>Flavobacteriaceae</taxon>
        <taxon>Lacinutrix</taxon>
    </lineage>
</organism>
<protein>
    <submittedName>
        <fullName evidence="1">Uncharacterized protein</fullName>
    </submittedName>
</protein>
<proteinExistence type="predicted"/>
<sequence>MRVKNENNNFFKTSNTSTPKNKKFTAFEKHRLWLNLSNDTGAFSQILIGYAEGATSGWDRGLDGKSFGGNDVTFYSIASEDKLTIQAKPLPFTESDVIPLGFKAISQNAYRIGIDHFDALFENQQIYLKDNDLNIIHDLKANPYSFSSDAGTFNERFEIVFTTQTLSVENYSITEDDTLKIISNNQLTVLSENKTINKIIVSDVLGRLLKTYKGLNTKKIALVAIEKANRGLIIQVIFSDDASIFKKVIY</sequence>
<gene>
    <name evidence="1" type="ORF">N7U66_17715</name>
</gene>
<dbReference type="AlphaFoldDB" id="A0A9E8MUD1"/>